<accession>A0A2G5HDQ1</accession>
<organism evidence="2 3">
    <name type="scientific">Cercospora beticola</name>
    <name type="common">Sugarbeet leaf spot fungus</name>
    <dbReference type="NCBI Taxonomy" id="122368"/>
    <lineage>
        <taxon>Eukaryota</taxon>
        <taxon>Fungi</taxon>
        <taxon>Dikarya</taxon>
        <taxon>Ascomycota</taxon>
        <taxon>Pezizomycotina</taxon>
        <taxon>Dothideomycetes</taxon>
        <taxon>Dothideomycetidae</taxon>
        <taxon>Mycosphaerellales</taxon>
        <taxon>Mycosphaerellaceae</taxon>
        <taxon>Cercospora</taxon>
    </lineage>
</organism>
<sequence length="136" mass="15452">MLCERYDDQSQHTRTSRCARPRLRRSTSGDRVEKMAARENSTSSQDSHSHSRQESAGNIREVVDAVLREDAEKDKLLRPPTPGTSRSRSGSESRPGSSASSQRRLSGSVWDNDQEKKNRDKVKKLFGHRLVPFGWK</sequence>
<name>A0A2G5HDQ1_CERBT</name>
<comment type="caution">
    <text evidence="2">The sequence shown here is derived from an EMBL/GenBank/DDBJ whole genome shotgun (WGS) entry which is preliminary data.</text>
</comment>
<evidence type="ECO:0000256" key="1">
    <source>
        <dbReference type="SAM" id="MobiDB-lite"/>
    </source>
</evidence>
<reference evidence="2 3" key="1">
    <citation type="submission" date="2015-10" db="EMBL/GenBank/DDBJ databases">
        <title>The cercosporin biosynthetic gene cluster was horizontally transferred to several fungal lineages and shown to be expanded in Cercospora beticola based on microsynteny with recipient genomes.</title>
        <authorList>
            <person name="De Jonge R."/>
            <person name="Ebert M.K."/>
            <person name="Suttle J.C."/>
            <person name="Jurick Ii W.M."/>
            <person name="Secor G.A."/>
            <person name="Thomma B.P."/>
            <person name="Van De Peer Y."/>
            <person name="Bolton M.D."/>
        </authorList>
    </citation>
    <scope>NUCLEOTIDE SEQUENCE [LARGE SCALE GENOMIC DNA]</scope>
    <source>
        <strain evidence="2 3">09-40</strain>
    </source>
</reference>
<proteinExistence type="predicted"/>
<gene>
    <name evidence="2" type="ORF">CB0940_10883</name>
</gene>
<evidence type="ECO:0000313" key="2">
    <source>
        <dbReference type="EMBL" id="PIA90362.1"/>
    </source>
</evidence>
<dbReference type="EMBL" id="LKMD01000107">
    <property type="protein sequence ID" value="PIA90362.1"/>
    <property type="molecule type" value="Genomic_DNA"/>
</dbReference>
<feature type="compositionally biased region" description="Basic residues" evidence="1">
    <location>
        <begin position="14"/>
        <end position="25"/>
    </location>
</feature>
<feature type="compositionally biased region" description="Basic and acidic residues" evidence="1">
    <location>
        <begin position="61"/>
        <end position="77"/>
    </location>
</feature>
<dbReference type="Proteomes" id="UP000230605">
    <property type="component" value="Chromosome 9"/>
</dbReference>
<feature type="compositionally biased region" description="Low complexity" evidence="1">
    <location>
        <begin position="83"/>
        <end position="108"/>
    </location>
</feature>
<feature type="compositionally biased region" description="Basic and acidic residues" evidence="1">
    <location>
        <begin position="1"/>
        <end position="11"/>
    </location>
</feature>
<evidence type="ECO:0000313" key="3">
    <source>
        <dbReference type="Proteomes" id="UP000230605"/>
    </source>
</evidence>
<dbReference type="AlphaFoldDB" id="A0A2G5HDQ1"/>
<protein>
    <submittedName>
        <fullName evidence="2">Uncharacterized protein</fullName>
    </submittedName>
</protein>
<feature type="region of interest" description="Disordered" evidence="1">
    <location>
        <begin position="1"/>
        <end position="123"/>
    </location>
</feature>
<dbReference type="OrthoDB" id="10585653at2759"/>
<feature type="compositionally biased region" description="Basic and acidic residues" evidence="1">
    <location>
        <begin position="27"/>
        <end position="37"/>
    </location>
</feature>